<sequence length="238" mass="24180">MSVLNRTTGRLAKAAAVGALGAAVVLGASACGAGKISQTNNQLAAVNGAGGSVTLSPDAGTDLANGAVALRNVQIVYPTDKADKTFKDGGPFDVSFAISNDSNTRSVKLVDVVGPEGSNIVLTPPSTSKKAGEKTADPSMIGPNGVLLAGTPANVNTSVAEEADIYRFTATMTNAGTSVASGVTVPLTFKFEVYDLSGKKVEDKQVVIDTPVDNGTLAHRLDVVRDPQAHSEGSEEGH</sequence>
<dbReference type="RefSeq" id="WP_008377446.1">
    <property type="nucleotide sequence ID" value="NZ_BAOP01000007.1"/>
</dbReference>
<dbReference type="AlphaFoldDB" id="M3TCI0"/>
<evidence type="ECO:0000313" key="3">
    <source>
        <dbReference type="Proteomes" id="UP000035009"/>
    </source>
</evidence>
<keyword evidence="1" id="KW-0732">Signal</keyword>
<gene>
    <name evidence="2" type="ORF">GM1_007_00900</name>
</gene>
<reference evidence="2 3" key="1">
    <citation type="submission" date="2013-02" db="EMBL/GenBank/DDBJ databases">
        <title>Whole genome shotgun sequence of Gordonia malaquae NBRC 108250.</title>
        <authorList>
            <person name="Yoshida I."/>
            <person name="Hosoyama A."/>
            <person name="Tsuchikane K."/>
            <person name="Ando Y."/>
            <person name="Baba S."/>
            <person name="Ohji S."/>
            <person name="Hamada M."/>
            <person name="Tamura T."/>
            <person name="Yamazoe A."/>
            <person name="Yamazaki S."/>
            <person name="Fujita N."/>
        </authorList>
    </citation>
    <scope>NUCLEOTIDE SEQUENCE [LARGE SCALE GENOMIC DNA]</scope>
    <source>
        <strain evidence="2 3">NBRC 108250</strain>
    </source>
</reference>
<dbReference type="eggNOG" id="COG2847">
    <property type="taxonomic scope" value="Bacteria"/>
</dbReference>
<dbReference type="EMBL" id="BAOP01000007">
    <property type="protein sequence ID" value="GAC79131.1"/>
    <property type="molecule type" value="Genomic_DNA"/>
</dbReference>
<evidence type="ECO:0000313" key="2">
    <source>
        <dbReference type="EMBL" id="GAC79131.1"/>
    </source>
</evidence>
<evidence type="ECO:0000256" key="1">
    <source>
        <dbReference type="SAM" id="SignalP"/>
    </source>
</evidence>
<evidence type="ECO:0008006" key="4">
    <source>
        <dbReference type="Google" id="ProtNLM"/>
    </source>
</evidence>
<protein>
    <recommendedName>
        <fullName evidence="4">Lipoprotein</fullName>
    </recommendedName>
</protein>
<name>M3TCI0_GORML</name>
<accession>M3TCI0</accession>
<feature type="signal peptide" evidence="1">
    <location>
        <begin position="1"/>
        <end position="30"/>
    </location>
</feature>
<proteinExistence type="predicted"/>
<feature type="chain" id="PRO_5004039819" description="Lipoprotein" evidence="1">
    <location>
        <begin position="31"/>
        <end position="238"/>
    </location>
</feature>
<comment type="caution">
    <text evidence="2">The sequence shown here is derived from an EMBL/GenBank/DDBJ whole genome shotgun (WGS) entry which is preliminary data.</text>
</comment>
<organism evidence="2 3">
    <name type="scientific">Gordonia malaquae NBRC 108250</name>
    <dbReference type="NCBI Taxonomy" id="1223542"/>
    <lineage>
        <taxon>Bacteria</taxon>
        <taxon>Bacillati</taxon>
        <taxon>Actinomycetota</taxon>
        <taxon>Actinomycetes</taxon>
        <taxon>Mycobacteriales</taxon>
        <taxon>Gordoniaceae</taxon>
        <taxon>Gordonia</taxon>
    </lineage>
</organism>
<dbReference type="STRING" id="410332.SAMN04488550_3807"/>
<dbReference type="PROSITE" id="PS51257">
    <property type="entry name" value="PROKAR_LIPOPROTEIN"/>
    <property type="match status" value="1"/>
</dbReference>
<keyword evidence="3" id="KW-1185">Reference proteome</keyword>
<dbReference type="Proteomes" id="UP000035009">
    <property type="component" value="Unassembled WGS sequence"/>
</dbReference>